<dbReference type="AlphaFoldDB" id="A0A4R8VB27"/>
<dbReference type="RefSeq" id="WP_104095419.1">
    <property type="nucleotide sequence ID" value="NZ_JACHBP010000001.1"/>
</dbReference>
<reference evidence="1 2" key="1">
    <citation type="submission" date="2019-03" db="EMBL/GenBank/DDBJ databases">
        <title>Genomics of glacier-inhabiting Cryobacterium strains.</title>
        <authorList>
            <person name="Liu Q."/>
            <person name="Xin Y.-H."/>
        </authorList>
    </citation>
    <scope>NUCLEOTIDE SEQUENCE [LARGE SCALE GENOMIC DNA]</scope>
    <source>
        <strain evidence="1 2">CGMCC 1.10440</strain>
    </source>
</reference>
<organism evidence="1 2">
    <name type="scientific">Terrimesophilobacter mesophilus</name>
    <dbReference type="NCBI Taxonomy" id="433647"/>
    <lineage>
        <taxon>Bacteria</taxon>
        <taxon>Bacillati</taxon>
        <taxon>Actinomycetota</taxon>
        <taxon>Actinomycetes</taxon>
        <taxon>Micrococcales</taxon>
        <taxon>Microbacteriaceae</taxon>
        <taxon>Terrimesophilobacter</taxon>
    </lineage>
</organism>
<comment type="caution">
    <text evidence="1">The sequence shown here is derived from an EMBL/GenBank/DDBJ whole genome shotgun (WGS) entry which is preliminary data.</text>
</comment>
<evidence type="ECO:0000313" key="2">
    <source>
        <dbReference type="Proteomes" id="UP000298488"/>
    </source>
</evidence>
<protein>
    <submittedName>
        <fullName evidence="1">DUF2332 domain-containing protein</fullName>
    </submittedName>
</protein>
<evidence type="ECO:0000313" key="1">
    <source>
        <dbReference type="EMBL" id="TFB79546.1"/>
    </source>
</evidence>
<accession>A0A4R8VB27</accession>
<dbReference type="OrthoDB" id="8899077at2"/>
<keyword evidence="2" id="KW-1185">Reference proteome</keyword>
<sequence length="340" mass="37325">MAIERSTAQRYRDFGVIEARGQSPVFEEWALGVAGDPGIVALIDELPLQKRQPNLVFAAARLLGSPIGGYPAFRAWLSANWPAVAFEAERRMTQTNEPRRCAALLPALARLDGPLALLELGASAGLCLYPDRYSYRYGDGDWLHPASGPSTVTIETALSGSTGETLERADTAHWIPHELPGIAWRAGIDLHPLDVRDDEDVCWLETLVWPEQEERLARIRAAIAIVRENPPTLFRGDALDRLEDVAATRPTGTTLVVVTSAMLVYVPYLQRMRLVDAIRRLDAHWVSLDGVGVLPDVDARHPSPQRGRFTLSIDGEPLADVGPHGQFVEWIGPASANRAP</sequence>
<proteinExistence type="predicted"/>
<dbReference type="Pfam" id="PF10094">
    <property type="entry name" value="DUF2332"/>
    <property type="match status" value="1"/>
</dbReference>
<dbReference type="EMBL" id="SOFI01000003">
    <property type="protein sequence ID" value="TFB79546.1"/>
    <property type="molecule type" value="Genomic_DNA"/>
</dbReference>
<name>A0A4R8VB27_9MICO</name>
<dbReference type="InterPro" id="IPR011200">
    <property type="entry name" value="UCP012608"/>
</dbReference>
<dbReference type="Proteomes" id="UP000298488">
    <property type="component" value="Unassembled WGS sequence"/>
</dbReference>
<gene>
    <name evidence="1" type="ORF">E3N84_05475</name>
</gene>